<evidence type="ECO:0000256" key="2">
    <source>
        <dbReference type="ARBA" id="ARBA00022475"/>
    </source>
</evidence>
<name>A0ABP4GWB7_9ACTN</name>
<evidence type="ECO:0000256" key="3">
    <source>
        <dbReference type="ARBA" id="ARBA00022692"/>
    </source>
</evidence>
<feature type="domain" description="Type II secretion system protein GspF" evidence="8">
    <location>
        <begin position="119"/>
        <end position="243"/>
    </location>
</feature>
<evidence type="ECO:0000313" key="10">
    <source>
        <dbReference type="Proteomes" id="UP001500037"/>
    </source>
</evidence>
<evidence type="ECO:0000313" key="9">
    <source>
        <dbReference type="EMBL" id="GAA1241125.1"/>
    </source>
</evidence>
<proteinExistence type="predicted"/>
<dbReference type="Proteomes" id="UP001500037">
    <property type="component" value="Unassembled WGS sequence"/>
</dbReference>
<feature type="transmembrane region" description="Helical" evidence="7">
    <location>
        <begin position="232"/>
        <end position="250"/>
    </location>
</feature>
<keyword evidence="5 7" id="KW-0472">Membrane</keyword>
<dbReference type="Pfam" id="PF00482">
    <property type="entry name" value="T2SSF"/>
    <property type="match status" value="1"/>
</dbReference>
<gene>
    <name evidence="9" type="ORF">GCM10009665_34950</name>
</gene>
<dbReference type="InterPro" id="IPR018076">
    <property type="entry name" value="T2SS_GspF_dom"/>
</dbReference>
<comment type="caution">
    <text evidence="9">The sequence shown here is derived from an EMBL/GenBank/DDBJ whole genome shotgun (WGS) entry which is preliminary data.</text>
</comment>
<dbReference type="RefSeq" id="WP_344442581.1">
    <property type="nucleotide sequence ID" value="NZ_BAAALF010000055.1"/>
</dbReference>
<evidence type="ECO:0000256" key="6">
    <source>
        <dbReference type="SAM" id="MobiDB-lite"/>
    </source>
</evidence>
<keyword evidence="2" id="KW-1003">Cell membrane</keyword>
<evidence type="ECO:0000256" key="1">
    <source>
        <dbReference type="ARBA" id="ARBA00004651"/>
    </source>
</evidence>
<comment type="subcellular location">
    <subcellularLocation>
        <location evidence="1">Cell membrane</location>
        <topology evidence="1">Multi-pass membrane protein</topology>
    </subcellularLocation>
</comment>
<organism evidence="9 10">
    <name type="scientific">Kitasatospora nipponensis</name>
    <dbReference type="NCBI Taxonomy" id="258049"/>
    <lineage>
        <taxon>Bacteria</taxon>
        <taxon>Bacillati</taxon>
        <taxon>Actinomycetota</taxon>
        <taxon>Actinomycetes</taxon>
        <taxon>Kitasatosporales</taxon>
        <taxon>Streptomycetaceae</taxon>
        <taxon>Kitasatospora</taxon>
    </lineage>
</organism>
<dbReference type="InterPro" id="IPR042094">
    <property type="entry name" value="T2SS_GspF_sf"/>
</dbReference>
<dbReference type="PANTHER" id="PTHR35007:SF3">
    <property type="entry name" value="POSSIBLE CONSERVED ALANINE RICH MEMBRANE PROTEIN"/>
    <property type="match status" value="1"/>
</dbReference>
<reference evidence="10" key="1">
    <citation type="journal article" date="2019" name="Int. J. Syst. Evol. Microbiol.">
        <title>The Global Catalogue of Microorganisms (GCM) 10K type strain sequencing project: providing services to taxonomists for standard genome sequencing and annotation.</title>
        <authorList>
            <consortium name="The Broad Institute Genomics Platform"/>
            <consortium name="The Broad Institute Genome Sequencing Center for Infectious Disease"/>
            <person name="Wu L."/>
            <person name="Ma J."/>
        </authorList>
    </citation>
    <scope>NUCLEOTIDE SEQUENCE [LARGE SCALE GENOMIC DNA]</scope>
    <source>
        <strain evidence="10">JCM 13004</strain>
    </source>
</reference>
<keyword evidence="4 7" id="KW-1133">Transmembrane helix</keyword>
<dbReference type="EMBL" id="BAAALF010000055">
    <property type="protein sequence ID" value="GAA1241125.1"/>
    <property type="molecule type" value="Genomic_DNA"/>
</dbReference>
<evidence type="ECO:0000259" key="8">
    <source>
        <dbReference type="Pfam" id="PF00482"/>
    </source>
</evidence>
<evidence type="ECO:0000256" key="7">
    <source>
        <dbReference type="SAM" id="Phobius"/>
    </source>
</evidence>
<dbReference type="Gene3D" id="1.20.81.30">
    <property type="entry name" value="Type II secretion system (T2SS), domain F"/>
    <property type="match status" value="1"/>
</dbReference>
<sequence>MLLFALCGLALAGGLVALVVGLTGRGAGPAEHSAPGPLATRAHVFWYGSAGTPNPAIARLRRIELAVSLIAAPLAWLFSGILLTLFLVPLAVFGLPWLVAATRSDTRQIVRLEALADWTKRLSDVLLLGTGLNQALITSRRTAPAALESEIEDLAARLQARWRAEDALRAFADSIADATADKVLAALLLRAGDSGPGLARALADLGDSVREEVRQRRVIEADRAKHRTTIRWLVVIILGVIVVGAFNQRYSEPYRSFQGQLVLAAVAGLFVAVIAWMHSLAAQPPLPRLLEPDRRSLVGGLPEDDPVDEAAPGSADERAPGAGAGAGFRAGESPGGTRGGARSGRLKGVR</sequence>
<accession>A0ABP4GWB7</accession>
<evidence type="ECO:0000256" key="5">
    <source>
        <dbReference type="ARBA" id="ARBA00023136"/>
    </source>
</evidence>
<evidence type="ECO:0000256" key="4">
    <source>
        <dbReference type="ARBA" id="ARBA00022989"/>
    </source>
</evidence>
<dbReference type="PANTHER" id="PTHR35007">
    <property type="entry name" value="INTEGRAL MEMBRANE PROTEIN-RELATED"/>
    <property type="match status" value="1"/>
</dbReference>
<feature type="region of interest" description="Disordered" evidence="6">
    <location>
        <begin position="297"/>
        <end position="350"/>
    </location>
</feature>
<keyword evidence="3 7" id="KW-0812">Transmembrane</keyword>
<feature type="compositionally biased region" description="Gly residues" evidence="6">
    <location>
        <begin position="322"/>
        <end position="342"/>
    </location>
</feature>
<keyword evidence="10" id="KW-1185">Reference proteome</keyword>
<feature type="transmembrane region" description="Helical" evidence="7">
    <location>
        <begin position="74"/>
        <end position="99"/>
    </location>
</feature>
<protein>
    <submittedName>
        <fullName evidence="9">Type II secretion system F family protein</fullName>
    </submittedName>
</protein>
<feature type="transmembrane region" description="Helical" evidence="7">
    <location>
        <begin position="262"/>
        <end position="281"/>
    </location>
</feature>